<keyword evidence="5 7" id="KW-0472">Membrane</keyword>
<evidence type="ECO:0000313" key="10">
    <source>
        <dbReference type="Proteomes" id="UP000183447"/>
    </source>
</evidence>
<keyword evidence="10" id="KW-1185">Reference proteome</keyword>
<evidence type="ECO:0000256" key="5">
    <source>
        <dbReference type="ARBA" id="ARBA00023136"/>
    </source>
</evidence>
<evidence type="ECO:0000313" key="9">
    <source>
        <dbReference type="EMBL" id="SFZ82231.1"/>
    </source>
</evidence>
<dbReference type="Proteomes" id="UP000183447">
    <property type="component" value="Unassembled WGS sequence"/>
</dbReference>
<dbReference type="GO" id="GO:0004713">
    <property type="term" value="F:protein tyrosine kinase activity"/>
    <property type="evidence" value="ECO:0007669"/>
    <property type="project" value="TreeGrafter"/>
</dbReference>
<evidence type="ECO:0000256" key="3">
    <source>
        <dbReference type="ARBA" id="ARBA00022692"/>
    </source>
</evidence>
<reference evidence="9 10" key="1">
    <citation type="submission" date="2016-11" db="EMBL/GenBank/DDBJ databases">
        <authorList>
            <person name="Jaros S."/>
            <person name="Januszkiewicz K."/>
            <person name="Wedrychowicz H."/>
        </authorList>
    </citation>
    <scope>NUCLEOTIDE SEQUENCE [LARGE SCALE GENOMIC DNA]</scope>
    <source>
        <strain evidence="9 10">ATCC 23634</strain>
    </source>
</reference>
<dbReference type="InterPro" id="IPR003856">
    <property type="entry name" value="LPS_length_determ_N"/>
</dbReference>
<dbReference type="STRING" id="665118.SAMN02983003_0953"/>
<name>A0A1K2HV87_9HYPH</name>
<dbReference type="PANTHER" id="PTHR32309:SF13">
    <property type="entry name" value="FERRIC ENTEROBACTIN TRANSPORT PROTEIN FEPE"/>
    <property type="match status" value="1"/>
</dbReference>
<proteinExistence type="predicted"/>
<dbReference type="RefSeq" id="WP_072339451.1">
    <property type="nucleotide sequence ID" value="NZ_FPKU01000001.1"/>
</dbReference>
<comment type="subcellular location">
    <subcellularLocation>
        <location evidence="1">Cell membrane</location>
        <topology evidence="1">Multi-pass membrane protein</topology>
    </subcellularLocation>
</comment>
<evidence type="ECO:0000256" key="1">
    <source>
        <dbReference type="ARBA" id="ARBA00004651"/>
    </source>
</evidence>
<keyword evidence="6" id="KW-0175">Coiled coil</keyword>
<protein>
    <submittedName>
        <fullName evidence="9">Uncharacterized protein involved in exopolysaccharide biosynthesis</fullName>
    </submittedName>
</protein>
<gene>
    <name evidence="9" type="ORF">SAMN02983003_0953</name>
</gene>
<keyword evidence="4 7" id="KW-1133">Transmembrane helix</keyword>
<dbReference type="InterPro" id="IPR050445">
    <property type="entry name" value="Bact_polysacc_biosynth/exp"/>
</dbReference>
<evidence type="ECO:0000256" key="4">
    <source>
        <dbReference type="ARBA" id="ARBA00022989"/>
    </source>
</evidence>
<feature type="coiled-coil region" evidence="6">
    <location>
        <begin position="285"/>
        <end position="333"/>
    </location>
</feature>
<keyword evidence="2" id="KW-1003">Cell membrane</keyword>
<evidence type="ECO:0000259" key="8">
    <source>
        <dbReference type="Pfam" id="PF02706"/>
    </source>
</evidence>
<dbReference type="AlphaFoldDB" id="A0A1K2HV87"/>
<dbReference type="GO" id="GO:0005886">
    <property type="term" value="C:plasma membrane"/>
    <property type="evidence" value="ECO:0007669"/>
    <property type="project" value="UniProtKB-SubCell"/>
</dbReference>
<dbReference type="EMBL" id="FPKU01000001">
    <property type="protein sequence ID" value="SFZ82231.1"/>
    <property type="molecule type" value="Genomic_DNA"/>
</dbReference>
<evidence type="ECO:0000256" key="7">
    <source>
        <dbReference type="SAM" id="Phobius"/>
    </source>
</evidence>
<feature type="transmembrane region" description="Helical" evidence="7">
    <location>
        <begin position="26"/>
        <end position="47"/>
    </location>
</feature>
<accession>A0A1K2HV87</accession>
<evidence type="ECO:0000256" key="6">
    <source>
        <dbReference type="SAM" id="Coils"/>
    </source>
</evidence>
<sequence length="715" mass="76183">MTANTADDSDVRVDIAELLRAVLSRWLRVIVVTVALLVITFVILMLMPRLYESSAGVLVEQRQNAFTGASPQSSISAEALMSSQIELIRSRDTLLSVIDSENLRTVPEFADAGFSPVGFVMRLLGRADERRNIDQQVLSNLYDRLSVSRERDSAIISVSVTSEDPQLAARLANAIANAHVKRRADLTLADTAEASGWLEQEITKLRTRVQEAEAAVAQYRIRNDLFMGSNQTSLPDQQLSTISDQINAAQERKNNAASRAALIRSVLASGQPIDGVTDIRANPIIAQLTQNRADLQAELAQRSATLLDSHPTMQALRAQIGEVNAQIAAEARRVATGLDAEARVEGDIEASLRDDLARVKITASTATESTVQLDALEREARAQRDLLESYLGRYREALSRTESNSILPDVRVVTIAAPSVTPASPKTGLTLGAVAFVAIMLQVGGILFGELMSGRALVSRSPGSYARVTQPETYPPTEMVTERRIEMVDQSVASAPAQDRASVAPVVAAVAQPAAAAAAVSELRRADVGPRQAEAGTPLSNLSADIALGRARVIVLAGVEDEADCRLVSEKLAADATARGLSVVTVDAGSGQVTGAAGLTDLASDGSSFGDVVHKVHDGLANVPWGTIRKLERRSMKPLTLIEALSDLYEVVIVSTGRLSLASSLAVFAGIDCRLVLVSRDREDRLPIEAATEEAEALGFAGAQIVSPPDSAETA</sequence>
<keyword evidence="3 7" id="KW-0812">Transmembrane</keyword>
<dbReference type="Pfam" id="PF02706">
    <property type="entry name" value="Wzz"/>
    <property type="match status" value="1"/>
</dbReference>
<organism evidence="9 10">
    <name type="scientific">Devosia enhydra</name>
    <dbReference type="NCBI Taxonomy" id="665118"/>
    <lineage>
        <taxon>Bacteria</taxon>
        <taxon>Pseudomonadati</taxon>
        <taxon>Pseudomonadota</taxon>
        <taxon>Alphaproteobacteria</taxon>
        <taxon>Hyphomicrobiales</taxon>
        <taxon>Devosiaceae</taxon>
        <taxon>Devosia</taxon>
    </lineage>
</organism>
<feature type="coiled-coil region" evidence="6">
    <location>
        <begin position="202"/>
        <end position="259"/>
    </location>
</feature>
<dbReference type="PANTHER" id="PTHR32309">
    <property type="entry name" value="TYROSINE-PROTEIN KINASE"/>
    <property type="match status" value="1"/>
</dbReference>
<evidence type="ECO:0000256" key="2">
    <source>
        <dbReference type="ARBA" id="ARBA00022475"/>
    </source>
</evidence>
<feature type="domain" description="Polysaccharide chain length determinant N-terminal" evidence="8">
    <location>
        <begin position="13"/>
        <end position="100"/>
    </location>
</feature>